<dbReference type="InterPro" id="IPR055166">
    <property type="entry name" value="Transc_reg_Sar_Rot_HTH"/>
</dbReference>
<keyword evidence="2" id="KW-0963">Cytoplasm</keyword>
<dbReference type="InterPro" id="IPR039422">
    <property type="entry name" value="MarR/SlyA-like"/>
</dbReference>
<keyword evidence="8" id="KW-1185">Reference proteome</keyword>
<dbReference type="Gene3D" id="1.10.10.10">
    <property type="entry name" value="Winged helix-like DNA-binding domain superfamily/Winged helix DNA-binding domain"/>
    <property type="match status" value="1"/>
</dbReference>
<dbReference type="GO" id="GO:0003677">
    <property type="term" value="F:DNA binding"/>
    <property type="evidence" value="ECO:0007669"/>
    <property type="project" value="UniProtKB-KW"/>
</dbReference>
<keyword evidence="5" id="KW-0804">Transcription</keyword>
<evidence type="ECO:0000313" key="7">
    <source>
        <dbReference type="EMBL" id="KCZ95172.1"/>
    </source>
</evidence>
<protein>
    <submittedName>
        <fullName evidence="7">MarR family transcriptional regulator</fullName>
    </submittedName>
</protein>
<dbReference type="EMBL" id="ARYI01000004">
    <property type="protein sequence ID" value="KCZ95172.1"/>
    <property type="molecule type" value="Genomic_DNA"/>
</dbReference>
<dbReference type="PATRIC" id="fig|1280951.3.peg.1184"/>
<dbReference type="Pfam" id="PF22381">
    <property type="entry name" value="Staph_reg_Sar_Rot"/>
    <property type="match status" value="1"/>
</dbReference>
<reference evidence="7 8" key="1">
    <citation type="submission" date="2013-04" db="EMBL/GenBank/DDBJ databases">
        <title>Hyphomonas hirschiana VP5 Genome Sequencing.</title>
        <authorList>
            <person name="Lai Q."/>
            <person name="Shao Z."/>
        </authorList>
    </citation>
    <scope>NUCLEOTIDE SEQUENCE [LARGE SCALE GENOMIC DNA]</scope>
    <source>
        <strain evidence="7 8">VP5</strain>
    </source>
</reference>
<dbReference type="GO" id="GO:0006950">
    <property type="term" value="P:response to stress"/>
    <property type="evidence" value="ECO:0007669"/>
    <property type="project" value="TreeGrafter"/>
</dbReference>
<dbReference type="GO" id="GO:0003700">
    <property type="term" value="F:DNA-binding transcription factor activity"/>
    <property type="evidence" value="ECO:0007669"/>
    <property type="project" value="InterPro"/>
</dbReference>
<dbReference type="PROSITE" id="PS50995">
    <property type="entry name" value="HTH_MARR_2"/>
    <property type="match status" value="1"/>
</dbReference>
<feature type="domain" description="HTH marR-type" evidence="6">
    <location>
        <begin position="42"/>
        <end position="172"/>
    </location>
</feature>
<comment type="caution">
    <text evidence="7">The sequence shown here is derived from an EMBL/GenBank/DDBJ whole genome shotgun (WGS) entry which is preliminary data.</text>
</comment>
<dbReference type="InterPro" id="IPR036388">
    <property type="entry name" value="WH-like_DNA-bd_sf"/>
</dbReference>
<gene>
    <name evidence="7" type="ORF">HHI_05864</name>
</gene>
<dbReference type="FunFam" id="1.10.10.10:FF:000163">
    <property type="entry name" value="MarR family transcriptional regulator"/>
    <property type="match status" value="1"/>
</dbReference>
<organism evidence="7 8">
    <name type="scientific">Hyphomonas hirschiana VP5</name>
    <dbReference type="NCBI Taxonomy" id="1280951"/>
    <lineage>
        <taxon>Bacteria</taxon>
        <taxon>Pseudomonadati</taxon>
        <taxon>Pseudomonadota</taxon>
        <taxon>Alphaproteobacteria</taxon>
        <taxon>Hyphomonadales</taxon>
        <taxon>Hyphomonadaceae</taxon>
        <taxon>Hyphomonas</taxon>
    </lineage>
</organism>
<evidence type="ECO:0000313" key="8">
    <source>
        <dbReference type="Proteomes" id="UP000025061"/>
    </source>
</evidence>
<dbReference type="InterPro" id="IPR000835">
    <property type="entry name" value="HTH_MarR-typ"/>
</dbReference>
<keyword evidence="3" id="KW-0805">Transcription regulation</keyword>
<dbReference type="SUPFAM" id="SSF46785">
    <property type="entry name" value="Winged helix' DNA-binding domain"/>
    <property type="match status" value="1"/>
</dbReference>
<evidence type="ECO:0000256" key="5">
    <source>
        <dbReference type="ARBA" id="ARBA00023163"/>
    </source>
</evidence>
<dbReference type="InterPro" id="IPR036390">
    <property type="entry name" value="WH_DNA-bd_sf"/>
</dbReference>
<dbReference type="PRINTS" id="PR00598">
    <property type="entry name" value="HTHMARR"/>
</dbReference>
<proteinExistence type="predicted"/>
<name>A0A059FX40_9PROT</name>
<evidence type="ECO:0000256" key="4">
    <source>
        <dbReference type="ARBA" id="ARBA00023125"/>
    </source>
</evidence>
<comment type="subcellular location">
    <subcellularLocation>
        <location evidence="1">Cytoplasm</location>
    </subcellularLocation>
</comment>
<dbReference type="Proteomes" id="UP000025061">
    <property type="component" value="Unassembled WGS sequence"/>
</dbReference>
<accession>A0A059FX40</accession>
<sequence>MRIGVKTSSLAIKSRAIYISAMKKKRETRPEGSPLNGPAVLDHALCFAIYSAGLAFNRVYKPLLEPLGLTYPQYLVMVALWEAEGQTVSELGEHLFLESNTLTPLLKRLEAAGLVSRARAKADERQVLVSLTDKGRHLLAEASCVPEQILQATGLTVDQLTLLQRSLSGLRDNLRASLPEKA</sequence>
<evidence type="ECO:0000259" key="6">
    <source>
        <dbReference type="PROSITE" id="PS50995"/>
    </source>
</evidence>
<dbReference type="GO" id="GO:0005737">
    <property type="term" value="C:cytoplasm"/>
    <property type="evidence" value="ECO:0007669"/>
    <property type="project" value="UniProtKB-SubCell"/>
</dbReference>
<dbReference type="AlphaFoldDB" id="A0A059FX40"/>
<evidence type="ECO:0000256" key="3">
    <source>
        <dbReference type="ARBA" id="ARBA00023015"/>
    </source>
</evidence>
<keyword evidence="4" id="KW-0238">DNA-binding</keyword>
<dbReference type="SMART" id="SM00347">
    <property type="entry name" value="HTH_MARR"/>
    <property type="match status" value="1"/>
</dbReference>
<dbReference type="PANTHER" id="PTHR33164">
    <property type="entry name" value="TRANSCRIPTIONAL REGULATOR, MARR FAMILY"/>
    <property type="match status" value="1"/>
</dbReference>
<evidence type="ECO:0000256" key="1">
    <source>
        <dbReference type="ARBA" id="ARBA00004496"/>
    </source>
</evidence>
<dbReference type="PANTHER" id="PTHR33164:SF5">
    <property type="entry name" value="ORGANIC HYDROPEROXIDE RESISTANCE TRANSCRIPTIONAL REGULATOR"/>
    <property type="match status" value="1"/>
</dbReference>
<evidence type="ECO:0000256" key="2">
    <source>
        <dbReference type="ARBA" id="ARBA00022490"/>
    </source>
</evidence>